<dbReference type="AlphaFoldDB" id="A0A2Z7BVU3"/>
<proteinExistence type="predicted"/>
<organism evidence="1 2">
    <name type="scientific">Dorcoceras hygrometricum</name>
    <dbReference type="NCBI Taxonomy" id="472368"/>
    <lineage>
        <taxon>Eukaryota</taxon>
        <taxon>Viridiplantae</taxon>
        <taxon>Streptophyta</taxon>
        <taxon>Embryophyta</taxon>
        <taxon>Tracheophyta</taxon>
        <taxon>Spermatophyta</taxon>
        <taxon>Magnoliopsida</taxon>
        <taxon>eudicotyledons</taxon>
        <taxon>Gunneridae</taxon>
        <taxon>Pentapetalae</taxon>
        <taxon>asterids</taxon>
        <taxon>lamiids</taxon>
        <taxon>Lamiales</taxon>
        <taxon>Gesneriaceae</taxon>
        <taxon>Didymocarpoideae</taxon>
        <taxon>Trichosporeae</taxon>
        <taxon>Loxocarpinae</taxon>
        <taxon>Dorcoceras</taxon>
    </lineage>
</organism>
<accession>A0A2Z7BVU3</accession>
<keyword evidence="2" id="KW-1185">Reference proteome</keyword>
<evidence type="ECO:0000313" key="1">
    <source>
        <dbReference type="EMBL" id="KZV36175.1"/>
    </source>
</evidence>
<dbReference type="OrthoDB" id="1750507at2759"/>
<sequence length="76" mass="8062">MTCEGLTNNLLSLGQLDDVDCKTRIESGIMKVVKSALVVMNTKKVAANLYVLLGQTYKEAELAVASSGSGEELSVL</sequence>
<dbReference type="EMBL" id="KV003917">
    <property type="protein sequence ID" value="KZV36175.1"/>
    <property type="molecule type" value="Genomic_DNA"/>
</dbReference>
<name>A0A2Z7BVU3_9LAMI</name>
<evidence type="ECO:0000313" key="2">
    <source>
        <dbReference type="Proteomes" id="UP000250235"/>
    </source>
</evidence>
<gene>
    <name evidence="1" type="ORF">F511_29177</name>
</gene>
<reference evidence="1 2" key="1">
    <citation type="journal article" date="2015" name="Proc. Natl. Acad. Sci. U.S.A.">
        <title>The resurrection genome of Boea hygrometrica: A blueprint for survival of dehydration.</title>
        <authorList>
            <person name="Xiao L."/>
            <person name="Yang G."/>
            <person name="Zhang L."/>
            <person name="Yang X."/>
            <person name="Zhao S."/>
            <person name="Ji Z."/>
            <person name="Zhou Q."/>
            <person name="Hu M."/>
            <person name="Wang Y."/>
            <person name="Chen M."/>
            <person name="Xu Y."/>
            <person name="Jin H."/>
            <person name="Xiao X."/>
            <person name="Hu G."/>
            <person name="Bao F."/>
            <person name="Hu Y."/>
            <person name="Wan P."/>
            <person name="Li L."/>
            <person name="Deng X."/>
            <person name="Kuang T."/>
            <person name="Xiang C."/>
            <person name="Zhu J.K."/>
            <person name="Oliver M.J."/>
            <person name="He Y."/>
        </authorList>
    </citation>
    <scope>NUCLEOTIDE SEQUENCE [LARGE SCALE GENOMIC DNA]</scope>
    <source>
        <strain evidence="2">cv. XS01</strain>
    </source>
</reference>
<dbReference type="Proteomes" id="UP000250235">
    <property type="component" value="Unassembled WGS sequence"/>
</dbReference>
<protein>
    <submittedName>
        <fullName evidence="1">Uncharacterized protein</fullName>
    </submittedName>
</protein>